<keyword evidence="4 6" id="KW-0472">Membrane</keyword>
<dbReference type="InterPro" id="IPR019533">
    <property type="entry name" value="Peptidase_S26"/>
</dbReference>
<dbReference type="Proteomes" id="UP000432715">
    <property type="component" value="Unassembled WGS sequence"/>
</dbReference>
<dbReference type="EC" id="3.4.21.89" evidence="5"/>
<dbReference type="InterPro" id="IPR036286">
    <property type="entry name" value="LexA/Signal_pep-like_sf"/>
</dbReference>
<dbReference type="PRINTS" id="PR00728">
    <property type="entry name" value="SIGNALPTASE"/>
</dbReference>
<evidence type="ECO:0000256" key="4">
    <source>
        <dbReference type="ARBA" id="ARBA00023136"/>
    </source>
</evidence>
<dbReference type="AlphaFoldDB" id="A0A6I0F8U0"/>
<dbReference type="EMBL" id="WBZC01000046">
    <property type="protein sequence ID" value="KAB3532737.1"/>
    <property type="molecule type" value="Genomic_DNA"/>
</dbReference>
<dbReference type="NCBIfam" id="TIGR02228">
    <property type="entry name" value="sigpep_I_arch"/>
    <property type="match status" value="1"/>
</dbReference>
<dbReference type="CDD" id="cd06530">
    <property type="entry name" value="S26_SPase_I"/>
    <property type="match status" value="1"/>
</dbReference>
<dbReference type="RefSeq" id="WP_151861735.1">
    <property type="nucleotide sequence ID" value="NZ_WBZC01000046.1"/>
</dbReference>
<gene>
    <name evidence="7" type="ORF">F8154_11355</name>
</gene>
<organism evidence="7 8">
    <name type="scientific">Alkaliphilus pronyensis</name>
    <dbReference type="NCBI Taxonomy" id="1482732"/>
    <lineage>
        <taxon>Bacteria</taxon>
        <taxon>Bacillati</taxon>
        <taxon>Bacillota</taxon>
        <taxon>Clostridia</taxon>
        <taxon>Peptostreptococcales</taxon>
        <taxon>Natronincolaceae</taxon>
        <taxon>Alkaliphilus</taxon>
    </lineage>
</organism>
<comment type="subcellular location">
    <subcellularLocation>
        <location evidence="1">Membrane</location>
    </subcellularLocation>
</comment>
<keyword evidence="8" id="KW-1185">Reference proteome</keyword>
<name>A0A6I0F8U0_9FIRM</name>
<dbReference type="GO" id="GO:0006465">
    <property type="term" value="P:signal peptide processing"/>
    <property type="evidence" value="ECO:0007669"/>
    <property type="project" value="UniProtKB-UniRule"/>
</dbReference>
<dbReference type="InterPro" id="IPR001733">
    <property type="entry name" value="Peptidase_S26B"/>
</dbReference>
<dbReference type="GO" id="GO:0009003">
    <property type="term" value="F:signal peptidase activity"/>
    <property type="evidence" value="ECO:0007669"/>
    <property type="project" value="UniProtKB-EC"/>
</dbReference>
<evidence type="ECO:0000313" key="8">
    <source>
        <dbReference type="Proteomes" id="UP000432715"/>
    </source>
</evidence>
<accession>A0A6I0F8U0</accession>
<evidence type="ECO:0000256" key="6">
    <source>
        <dbReference type="SAM" id="Phobius"/>
    </source>
</evidence>
<sequence length="194" mass="21321">MENHSLEIQDNNKNNNKMNKFKIIASNIFIGIMGVIIIGMLIMLFQSKQTQGPPSIAGHQMYIVLSGSMSPTFKTGSIIFVKEANPEDIKVNDIITYTGNDGGSATTHRVVGIHNEGTILFQTRGDANNMDDPLPVPAKNVVGVVKYSIPLVGYVFSFARTKEGFLLLMIVPGAIIIVTQLFNLFKYIKEAKES</sequence>
<keyword evidence="2 6" id="KW-0812">Transmembrane</keyword>
<evidence type="ECO:0000256" key="1">
    <source>
        <dbReference type="ARBA" id="ARBA00004370"/>
    </source>
</evidence>
<dbReference type="PANTHER" id="PTHR10806">
    <property type="entry name" value="SIGNAL PEPTIDASE COMPLEX CATALYTIC SUBUNIT SEC11"/>
    <property type="match status" value="1"/>
</dbReference>
<dbReference type="SUPFAM" id="SSF51306">
    <property type="entry name" value="LexA/Signal peptidase"/>
    <property type="match status" value="1"/>
</dbReference>
<keyword evidence="7" id="KW-0378">Hydrolase</keyword>
<dbReference type="GO" id="GO:0004252">
    <property type="term" value="F:serine-type endopeptidase activity"/>
    <property type="evidence" value="ECO:0007669"/>
    <property type="project" value="UniProtKB-UniRule"/>
</dbReference>
<dbReference type="PANTHER" id="PTHR10806:SF6">
    <property type="entry name" value="SIGNAL PEPTIDASE COMPLEX CATALYTIC SUBUNIT SEC11"/>
    <property type="match status" value="1"/>
</dbReference>
<dbReference type="Gene3D" id="2.10.109.10">
    <property type="entry name" value="Umud Fragment, subunit A"/>
    <property type="match status" value="1"/>
</dbReference>
<protein>
    <recommendedName>
        <fullName evidence="5">Signal peptidase I</fullName>
        <ecNumber evidence="5">3.4.21.89</ecNumber>
    </recommendedName>
</protein>
<dbReference type="OrthoDB" id="1648066at2"/>
<evidence type="ECO:0000256" key="5">
    <source>
        <dbReference type="NCBIfam" id="TIGR02228"/>
    </source>
</evidence>
<evidence type="ECO:0000256" key="3">
    <source>
        <dbReference type="ARBA" id="ARBA00022989"/>
    </source>
</evidence>
<comment type="caution">
    <text evidence="7">The sequence shown here is derived from an EMBL/GenBank/DDBJ whole genome shotgun (WGS) entry which is preliminary data.</text>
</comment>
<feature type="transmembrane region" description="Helical" evidence="6">
    <location>
        <begin position="21"/>
        <end position="45"/>
    </location>
</feature>
<evidence type="ECO:0000256" key="2">
    <source>
        <dbReference type="ARBA" id="ARBA00022692"/>
    </source>
</evidence>
<reference evidence="7 8" key="1">
    <citation type="submission" date="2019-10" db="EMBL/GenBank/DDBJ databases">
        <title>Alkaliphilus serpentinus sp. nov. and Alkaliphilus pronyensis sp. nov., two novel anaerobic alkaliphilic species isolated from the serpentinized-hosted hydrothermal field of the Prony Bay (New Caledonia).</title>
        <authorList>
            <person name="Postec A."/>
        </authorList>
    </citation>
    <scope>NUCLEOTIDE SEQUENCE [LARGE SCALE GENOMIC DNA]</scope>
    <source>
        <strain evidence="7 8">LacV</strain>
    </source>
</reference>
<keyword evidence="3 6" id="KW-1133">Transmembrane helix</keyword>
<evidence type="ECO:0000313" key="7">
    <source>
        <dbReference type="EMBL" id="KAB3532737.1"/>
    </source>
</evidence>
<proteinExistence type="predicted"/>
<dbReference type="GO" id="GO:0016020">
    <property type="term" value="C:membrane"/>
    <property type="evidence" value="ECO:0007669"/>
    <property type="project" value="UniProtKB-SubCell"/>
</dbReference>
<feature type="transmembrane region" description="Helical" evidence="6">
    <location>
        <begin position="165"/>
        <end position="185"/>
    </location>
</feature>